<evidence type="ECO:0000313" key="2">
    <source>
        <dbReference type="Proteomes" id="UP000011115"/>
    </source>
</evidence>
<dbReference type="Proteomes" id="UP000011115">
    <property type="component" value="Unassembled WGS sequence"/>
</dbReference>
<proteinExistence type="predicted"/>
<reference evidence="1" key="2">
    <citation type="submission" date="2015-06" db="UniProtKB">
        <authorList>
            <consortium name="EnsemblPlants"/>
        </authorList>
    </citation>
    <scope>IDENTIFICATION</scope>
    <source>
        <strain evidence="1">DM1-3 516 R44</strain>
    </source>
</reference>
<dbReference type="Gramene" id="PGSC0003DMT400087701">
    <property type="protein sequence ID" value="PGSC0003DMT400087701"/>
    <property type="gene ID" value="PGSC0003DMG400037272"/>
</dbReference>
<dbReference type="EnsemblPlants" id="PGSC0003DMT400087701">
    <property type="protein sequence ID" value="PGSC0003DMT400087701"/>
    <property type="gene ID" value="PGSC0003DMG400037272"/>
</dbReference>
<protein>
    <submittedName>
        <fullName evidence="1">Uncharacterized protein</fullName>
    </submittedName>
</protein>
<keyword evidence="2" id="KW-1185">Reference proteome</keyword>
<accession>M1DED3</accession>
<dbReference type="PaxDb" id="4113-PGSC0003DMT400087701"/>
<dbReference type="InParanoid" id="M1DED3"/>
<name>M1DED3_SOLTU</name>
<sequence>MSRWDPVQKSDFGSRFKCRIPIQVLDLRSGSGLVSVSCLGLYVGVKSSLNVRGFGSGVRVSLESGLGVEFHIVRRGRVPV</sequence>
<evidence type="ECO:0000313" key="1">
    <source>
        <dbReference type="EnsemblPlants" id="PGSC0003DMT400087701"/>
    </source>
</evidence>
<organism evidence="1 2">
    <name type="scientific">Solanum tuberosum</name>
    <name type="common">Potato</name>
    <dbReference type="NCBI Taxonomy" id="4113"/>
    <lineage>
        <taxon>Eukaryota</taxon>
        <taxon>Viridiplantae</taxon>
        <taxon>Streptophyta</taxon>
        <taxon>Embryophyta</taxon>
        <taxon>Tracheophyta</taxon>
        <taxon>Spermatophyta</taxon>
        <taxon>Magnoliopsida</taxon>
        <taxon>eudicotyledons</taxon>
        <taxon>Gunneridae</taxon>
        <taxon>Pentapetalae</taxon>
        <taxon>asterids</taxon>
        <taxon>lamiids</taxon>
        <taxon>Solanales</taxon>
        <taxon>Solanaceae</taxon>
        <taxon>Solanoideae</taxon>
        <taxon>Solaneae</taxon>
        <taxon>Solanum</taxon>
    </lineage>
</organism>
<dbReference type="HOGENOM" id="CLU_2594481_0_0_1"/>
<reference evidence="2" key="1">
    <citation type="journal article" date="2011" name="Nature">
        <title>Genome sequence and analysis of the tuber crop potato.</title>
        <authorList>
            <consortium name="The Potato Genome Sequencing Consortium"/>
        </authorList>
    </citation>
    <scope>NUCLEOTIDE SEQUENCE [LARGE SCALE GENOMIC DNA]</scope>
    <source>
        <strain evidence="2">cv. DM1-3 516 R44</strain>
    </source>
</reference>
<dbReference type="AlphaFoldDB" id="M1DED3"/>